<dbReference type="PIRSF" id="PIRSF000337">
    <property type="entry name" value="NTA_MOA"/>
    <property type="match status" value="1"/>
</dbReference>
<dbReference type="InterPro" id="IPR051260">
    <property type="entry name" value="Diverse_substr_monoxygenases"/>
</dbReference>
<dbReference type="Gene3D" id="3.20.20.30">
    <property type="entry name" value="Luciferase-like domain"/>
    <property type="match status" value="1"/>
</dbReference>
<comment type="similarity">
    <text evidence="5">Belongs to the NtaA/SnaA/DszA monooxygenase family.</text>
</comment>
<dbReference type="RefSeq" id="WP_259478714.1">
    <property type="nucleotide sequence ID" value="NZ_BAAAQY010000003.1"/>
</dbReference>
<dbReference type="PANTHER" id="PTHR30011">
    <property type="entry name" value="ALKANESULFONATE MONOOXYGENASE-RELATED"/>
    <property type="match status" value="1"/>
</dbReference>
<name>A0ABN3DEJ4_9MICO</name>
<evidence type="ECO:0000256" key="5">
    <source>
        <dbReference type="ARBA" id="ARBA00033748"/>
    </source>
</evidence>
<evidence type="ECO:0000256" key="3">
    <source>
        <dbReference type="ARBA" id="ARBA00023002"/>
    </source>
</evidence>
<evidence type="ECO:0000256" key="2">
    <source>
        <dbReference type="ARBA" id="ARBA00022643"/>
    </source>
</evidence>
<keyword evidence="8" id="KW-1185">Reference proteome</keyword>
<keyword evidence="4" id="KW-0503">Monooxygenase</keyword>
<keyword evidence="2" id="KW-0288">FMN</keyword>
<evidence type="ECO:0000256" key="1">
    <source>
        <dbReference type="ARBA" id="ARBA00022630"/>
    </source>
</evidence>
<dbReference type="InterPro" id="IPR011251">
    <property type="entry name" value="Luciferase-like_dom"/>
</dbReference>
<dbReference type="Pfam" id="PF00296">
    <property type="entry name" value="Bac_luciferase"/>
    <property type="match status" value="1"/>
</dbReference>
<evidence type="ECO:0000256" key="4">
    <source>
        <dbReference type="ARBA" id="ARBA00023033"/>
    </source>
</evidence>
<comment type="caution">
    <text evidence="7">The sequence shown here is derived from an EMBL/GenBank/DDBJ whole genome shotgun (WGS) entry which is preliminary data.</text>
</comment>
<reference evidence="7 8" key="1">
    <citation type="journal article" date="2019" name="Int. J. Syst. Evol. Microbiol.">
        <title>The Global Catalogue of Microorganisms (GCM) 10K type strain sequencing project: providing services to taxonomists for standard genome sequencing and annotation.</title>
        <authorList>
            <consortium name="The Broad Institute Genomics Platform"/>
            <consortium name="The Broad Institute Genome Sequencing Center for Infectious Disease"/>
            <person name="Wu L."/>
            <person name="Ma J."/>
        </authorList>
    </citation>
    <scope>NUCLEOTIDE SEQUENCE [LARGE SCALE GENOMIC DNA]</scope>
    <source>
        <strain evidence="7 8">JCM 16117</strain>
    </source>
</reference>
<sequence>MNRIYVGAFQMFGSPSARGVSAWTHPRSDLTAFHDLEHWVRLARLLDEEGFDFLFFADSFGYPTLRGEMIDAAAEYGINFPLLDPQVLLPVLAHATTRLGLVVTETTGLHHPFETARRFATLDHLAGGRLGMNVVTGSIQNVVAELFGHERMRRHDDRYEMAQEALDLARRYWEESWDDGALVADPARPLYADPAGLHRIEHDGTYYRSSGYLTVDPSPQRTPVIFQAGTSERGREFAARNADCVLIQGSTVEQTAATIADLRARAVAVGRDPGSLRVVVTLSALIAARASDAHRLRAEFEALQTEEVAAAMFASNTGIDLLSLDRSLPLSQQSLDEVVGQMGQSNIDRFVGPDGSGPSVGEILAQLTGKGIRGFQFTGDAVGVADGIEELVDATGLDGFMLDPLFGSADVEDFCALVMPELRRRGRVPEVRESPEASTLRERLFGEARSGEERRLEVRAG</sequence>
<organism evidence="7 8">
    <name type="scientific">Herbiconiux moechotypicola</name>
    <dbReference type="NCBI Taxonomy" id="637393"/>
    <lineage>
        <taxon>Bacteria</taxon>
        <taxon>Bacillati</taxon>
        <taxon>Actinomycetota</taxon>
        <taxon>Actinomycetes</taxon>
        <taxon>Micrococcales</taxon>
        <taxon>Microbacteriaceae</taxon>
        <taxon>Herbiconiux</taxon>
    </lineage>
</organism>
<keyword evidence="1" id="KW-0285">Flavoprotein</keyword>
<evidence type="ECO:0000313" key="8">
    <source>
        <dbReference type="Proteomes" id="UP001500929"/>
    </source>
</evidence>
<keyword evidence="3" id="KW-0560">Oxidoreductase</keyword>
<proteinExistence type="inferred from homology"/>
<dbReference type="NCBIfam" id="TIGR03860">
    <property type="entry name" value="FMN_nitrolo"/>
    <property type="match status" value="1"/>
</dbReference>
<dbReference type="InterPro" id="IPR036661">
    <property type="entry name" value="Luciferase-like_sf"/>
</dbReference>
<feature type="domain" description="Luciferase-like" evidence="6">
    <location>
        <begin position="20"/>
        <end position="301"/>
    </location>
</feature>
<evidence type="ECO:0000259" key="6">
    <source>
        <dbReference type="Pfam" id="PF00296"/>
    </source>
</evidence>
<dbReference type="Proteomes" id="UP001500929">
    <property type="component" value="Unassembled WGS sequence"/>
</dbReference>
<evidence type="ECO:0000313" key="7">
    <source>
        <dbReference type="EMBL" id="GAA2229091.1"/>
    </source>
</evidence>
<dbReference type="PANTHER" id="PTHR30011:SF16">
    <property type="entry name" value="C2H2 FINGER DOMAIN TRANSCRIPTION FACTOR (EUROFUNG)-RELATED"/>
    <property type="match status" value="1"/>
</dbReference>
<dbReference type="SUPFAM" id="SSF51679">
    <property type="entry name" value="Bacterial luciferase-like"/>
    <property type="match status" value="1"/>
</dbReference>
<gene>
    <name evidence="7" type="ORF">GCM10009851_12070</name>
</gene>
<protein>
    <submittedName>
        <fullName evidence="7">LLM class flavin-dependent oxidoreductase</fullName>
    </submittedName>
</protein>
<dbReference type="EMBL" id="BAAAQY010000003">
    <property type="protein sequence ID" value="GAA2229091.1"/>
    <property type="molecule type" value="Genomic_DNA"/>
</dbReference>
<dbReference type="InterPro" id="IPR016215">
    <property type="entry name" value="NTA_MOA"/>
</dbReference>
<accession>A0ABN3DEJ4</accession>